<dbReference type="InterPro" id="IPR000182">
    <property type="entry name" value="GNAT_dom"/>
</dbReference>
<evidence type="ECO:0000256" key="2">
    <source>
        <dbReference type="ARBA" id="ARBA00023315"/>
    </source>
</evidence>
<dbReference type="GO" id="GO:0016747">
    <property type="term" value="F:acyltransferase activity, transferring groups other than amino-acyl groups"/>
    <property type="evidence" value="ECO:0007669"/>
    <property type="project" value="InterPro"/>
</dbReference>
<evidence type="ECO:0000313" key="6">
    <source>
        <dbReference type="Proteomes" id="UP000326029"/>
    </source>
</evidence>
<dbReference type="EMBL" id="BMSJ01000009">
    <property type="protein sequence ID" value="GGR37362.1"/>
    <property type="molecule type" value="Genomic_DNA"/>
</dbReference>
<dbReference type="GeneID" id="95455124"/>
<sequence length="149" mass="16295">MKIIDLEPGDPRLEGDLLPVLSELRPHLTPELFREVYEGGYGQGLRFSAAYADDGRCVGAAGWRIVVNTSSLRKLYVDDLVTAAADRSAGVGHALIAHLEGRARAAGCHELNLDSGTHRTGAHRFYLRERFDIVAFHFTRPLAGPDQAS</sequence>
<dbReference type="PROSITE" id="PS51186">
    <property type="entry name" value="GNAT"/>
    <property type="match status" value="1"/>
</dbReference>
<dbReference type="Gene3D" id="3.40.630.30">
    <property type="match status" value="1"/>
</dbReference>
<evidence type="ECO:0000259" key="3">
    <source>
        <dbReference type="PROSITE" id="PS51186"/>
    </source>
</evidence>
<organism evidence="4 7">
    <name type="scientific">Streptomyces cinereoruber</name>
    <dbReference type="NCBI Taxonomy" id="67260"/>
    <lineage>
        <taxon>Bacteria</taxon>
        <taxon>Bacillati</taxon>
        <taxon>Actinomycetota</taxon>
        <taxon>Actinomycetes</taxon>
        <taxon>Kitasatosporales</taxon>
        <taxon>Streptomycetaceae</taxon>
        <taxon>Streptomyces</taxon>
    </lineage>
</organism>
<evidence type="ECO:0000313" key="7">
    <source>
        <dbReference type="Proteomes" id="UP000642014"/>
    </source>
</evidence>
<name>A0AAV4KLG5_9ACTN</name>
<reference evidence="4 7" key="1">
    <citation type="journal article" date="2014" name="Int. J. Syst. Evol. Microbiol.">
        <title>Complete genome sequence of Corynebacterium casei LMG S-19264T (=DSM 44701T), isolated from a smear-ripened cheese.</title>
        <authorList>
            <consortium name="US DOE Joint Genome Institute (JGI-PGF)"/>
            <person name="Walter F."/>
            <person name="Albersmeier A."/>
            <person name="Kalinowski J."/>
            <person name="Ruckert C."/>
        </authorList>
    </citation>
    <scope>NUCLEOTIDE SEQUENCE [LARGE SCALE GENOMIC DNA]</scope>
    <source>
        <strain evidence="4 7">JCM 4205</strain>
    </source>
</reference>
<gene>
    <name evidence="5" type="ORF">CP977_15235</name>
    <name evidence="4" type="ORF">GCM10010497_45080</name>
</gene>
<keyword evidence="2" id="KW-0012">Acyltransferase</keyword>
<feature type="domain" description="N-acetyltransferase" evidence="3">
    <location>
        <begin position="4"/>
        <end position="149"/>
    </location>
</feature>
<dbReference type="RefSeq" id="WP_062754520.1">
    <property type="nucleotide sequence ID" value="NZ_BMSJ01000009.1"/>
</dbReference>
<dbReference type="CDD" id="cd04301">
    <property type="entry name" value="NAT_SF"/>
    <property type="match status" value="1"/>
</dbReference>
<evidence type="ECO:0000313" key="5">
    <source>
        <dbReference type="EMBL" id="QEV33353.1"/>
    </source>
</evidence>
<keyword evidence="1" id="KW-0808">Transferase</keyword>
<accession>A0AAV4KLG5</accession>
<dbReference type="PANTHER" id="PTHR43877:SF2">
    <property type="entry name" value="AMINOALKYLPHOSPHONATE N-ACETYLTRANSFERASE-RELATED"/>
    <property type="match status" value="1"/>
</dbReference>
<reference evidence="5 6" key="2">
    <citation type="submission" date="2017-09" db="EMBL/GenBank/DDBJ databases">
        <authorList>
            <person name="Lee N."/>
            <person name="Cho B.-K."/>
        </authorList>
    </citation>
    <scope>NUCLEOTIDE SEQUENCE [LARGE SCALE GENOMIC DNA]</scope>
    <source>
        <strain evidence="5 6">ATCC 19740</strain>
    </source>
</reference>
<dbReference type="InterPro" id="IPR050832">
    <property type="entry name" value="Bact_Acetyltransf"/>
</dbReference>
<reference evidence="4" key="3">
    <citation type="submission" date="2023-08" db="EMBL/GenBank/DDBJ databases">
        <authorList>
            <person name="Sun Q."/>
            <person name="Ohkuma M."/>
        </authorList>
    </citation>
    <scope>NUCLEOTIDE SEQUENCE</scope>
    <source>
        <strain evidence="4">JCM 4205</strain>
    </source>
</reference>
<dbReference type="Proteomes" id="UP000642014">
    <property type="component" value="Unassembled WGS sequence"/>
</dbReference>
<dbReference type="InterPro" id="IPR016181">
    <property type="entry name" value="Acyl_CoA_acyltransferase"/>
</dbReference>
<dbReference type="Proteomes" id="UP000326029">
    <property type="component" value="Chromosome"/>
</dbReference>
<dbReference type="AlphaFoldDB" id="A0AAV4KLG5"/>
<evidence type="ECO:0000313" key="4">
    <source>
        <dbReference type="EMBL" id="GGR37362.1"/>
    </source>
</evidence>
<dbReference type="EMBL" id="CP023693">
    <property type="protein sequence ID" value="QEV33353.1"/>
    <property type="molecule type" value="Genomic_DNA"/>
</dbReference>
<dbReference type="PANTHER" id="PTHR43877">
    <property type="entry name" value="AMINOALKYLPHOSPHONATE N-ACETYLTRANSFERASE-RELATED-RELATED"/>
    <property type="match status" value="1"/>
</dbReference>
<dbReference type="Pfam" id="PF00583">
    <property type="entry name" value="Acetyltransf_1"/>
    <property type="match status" value="1"/>
</dbReference>
<proteinExistence type="predicted"/>
<keyword evidence="6" id="KW-1185">Reference proteome</keyword>
<evidence type="ECO:0000256" key="1">
    <source>
        <dbReference type="ARBA" id="ARBA00022679"/>
    </source>
</evidence>
<protein>
    <submittedName>
        <fullName evidence="5">GNAT family N-acetyltransferase</fullName>
    </submittedName>
    <submittedName>
        <fullName evidence="4">N-acetyltransferase GCN5</fullName>
    </submittedName>
</protein>
<dbReference type="SUPFAM" id="SSF55729">
    <property type="entry name" value="Acyl-CoA N-acyltransferases (Nat)"/>
    <property type="match status" value="1"/>
</dbReference>